<dbReference type="EMBL" id="CP012801">
    <property type="protein sequence ID" value="ALJ61179.1"/>
    <property type="molecule type" value="Genomic_DNA"/>
</dbReference>
<dbReference type="RefSeq" id="WP_029427222.1">
    <property type="nucleotide sequence ID" value="NZ_CP012801.1"/>
</dbReference>
<dbReference type="EC" id="2.4.1.303" evidence="5"/>
<evidence type="ECO:0000256" key="1">
    <source>
        <dbReference type="ARBA" id="ARBA00006739"/>
    </source>
</evidence>
<keyword evidence="3 5" id="KW-0808">Transferase</keyword>
<evidence type="ECO:0000313" key="5">
    <source>
        <dbReference type="EMBL" id="ALJ61179.1"/>
    </source>
</evidence>
<dbReference type="Proteomes" id="UP000061809">
    <property type="component" value="Chromosome"/>
</dbReference>
<dbReference type="PANTHER" id="PTHR43685:SF5">
    <property type="entry name" value="GLYCOSYLTRANSFERASE EPSE-RELATED"/>
    <property type="match status" value="1"/>
</dbReference>
<evidence type="ECO:0000259" key="4">
    <source>
        <dbReference type="Pfam" id="PF00535"/>
    </source>
</evidence>
<dbReference type="Gene3D" id="3.90.550.10">
    <property type="entry name" value="Spore Coat Polysaccharide Biosynthesis Protein SpsA, Chain A"/>
    <property type="match status" value="1"/>
</dbReference>
<dbReference type="InterPro" id="IPR050834">
    <property type="entry name" value="Glycosyltransf_2"/>
</dbReference>
<reference evidence="6 8" key="2">
    <citation type="submission" date="2018-08" db="EMBL/GenBank/DDBJ databases">
        <title>A genome reference for cultivated species of the human gut microbiota.</title>
        <authorList>
            <person name="Zou Y."/>
            <person name="Xue W."/>
            <person name="Luo G."/>
        </authorList>
    </citation>
    <scope>NUCLEOTIDE SEQUENCE [LARGE SCALE GENOMIC DNA]</scope>
    <source>
        <strain evidence="6 8">AF22-3AC</strain>
    </source>
</reference>
<accession>A0A0N7IFU5</accession>
<dbReference type="Proteomes" id="UP000283341">
    <property type="component" value="Unassembled WGS sequence"/>
</dbReference>
<dbReference type="SUPFAM" id="SSF53448">
    <property type="entry name" value="Nucleotide-diphospho-sugar transferases"/>
    <property type="match status" value="1"/>
</dbReference>
<name>A0A0N7IFU5_9BACE</name>
<evidence type="ECO:0000313" key="7">
    <source>
        <dbReference type="Proteomes" id="UP000061809"/>
    </source>
</evidence>
<dbReference type="EMBL" id="QRVJ01000001">
    <property type="protein sequence ID" value="RGS40069.1"/>
    <property type="molecule type" value="Genomic_DNA"/>
</dbReference>
<dbReference type="PATRIC" id="fig|246787.4.peg.4097"/>
<evidence type="ECO:0000256" key="3">
    <source>
        <dbReference type="ARBA" id="ARBA00022679"/>
    </source>
</evidence>
<dbReference type="InterPro" id="IPR001173">
    <property type="entry name" value="Glyco_trans_2-like"/>
</dbReference>
<reference evidence="5 7" key="1">
    <citation type="journal article" date="2015" name="Science">
        <title>Genetic determinants of in vivo fitness and diet responsiveness in multiple human gut Bacteroides.</title>
        <authorList>
            <person name="Wu M."/>
            <person name="McNulty N.P."/>
            <person name="Rodionov D.A."/>
            <person name="Khoroshkin M.S."/>
            <person name="Griffin N.W."/>
            <person name="Cheng J."/>
            <person name="Latreille P."/>
            <person name="Kerstetter R.A."/>
            <person name="Terrapon N."/>
            <person name="Henrissat B."/>
            <person name="Osterman A.L."/>
            <person name="Gordon J.I."/>
        </authorList>
    </citation>
    <scope>NUCLEOTIDE SEQUENCE [LARGE SCALE GENOMIC DNA]</scope>
    <source>
        <strain evidence="5 7">WH2</strain>
    </source>
</reference>
<protein>
    <submittedName>
        <fullName evidence="6">Glycosyltransferase</fullName>
    </submittedName>
    <submittedName>
        <fullName evidence="5">UDP-Gal:alpha-D-GlcNAc-diphosphoundecaprenol beta-1,3-galactosyltransferase</fullName>
        <ecNumber evidence="5">2.4.1.303</ecNumber>
    </submittedName>
</protein>
<organism evidence="5 7">
    <name type="scientific">Bacteroides cellulosilyticus</name>
    <dbReference type="NCBI Taxonomy" id="246787"/>
    <lineage>
        <taxon>Bacteria</taxon>
        <taxon>Pseudomonadati</taxon>
        <taxon>Bacteroidota</taxon>
        <taxon>Bacteroidia</taxon>
        <taxon>Bacteroidales</taxon>
        <taxon>Bacteroidaceae</taxon>
        <taxon>Bacteroides</taxon>
    </lineage>
</organism>
<dbReference type="PANTHER" id="PTHR43685">
    <property type="entry name" value="GLYCOSYLTRANSFERASE"/>
    <property type="match status" value="1"/>
</dbReference>
<dbReference type="AlphaFoldDB" id="A0A0N7IFU5"/>
<sequence>MSLQFSVLLSLYYKESPTALYQSLVSIFKQTLLPDEIVLVKDGPLTNELENVLEEFLCKFSILKIVSLSQNQGLGRALNEGLKYCTYDLIARMDTDDVAKPDRFEKQLIVFERNSNIDVCSAWIDEFESDISNIISTRKVPERHWEIFHFAQSRCPVNHPVVMFKKSAIVAVGGYKHFPLFEDYYLWVRLLMNGANFYNIQESLLFFRASTGMFKRRGGWRYALDEVRFQRCILKMGFISQLRFAINVLTRFPIRIAPNSLRGFIYKKSLR</sequence>
<evidence type="ECO:0000313" key="8">
    <source>
        <dbReference type="Proteomes" id="UP000283341"/>
    </source>
</evidence>
<proteinExistence type="inferred from homology"/>
<dbReference type="GO" id="GO:0016757">
    <property type="term" value="F:glycosyltransferase activity"/>
    <property type="evidence" value="ECO:0007669"/>
    <property type="project" value="UniProtKB-KW"/>
</dbReference>
<dbReference type="KEGG" id="bcel:BcellWH2_03959"/>
<keyword evidence="2 5" id="KW-0328">Glycosyltransferase</keyword>
<dbReference type="InterPro" id="IPR029044">
    <property type="entry name" value="Nucleotide-diphossugar_trans"/>
</dbReference>
<gene>
    <name evidence="5" type="primary">wbbD_2</name>
    <name evidence="5" type="ORF">BcellWH2_03959</name>
    <name evidence="6" type="ORF">DWX97_02010</name>
</gene>
<dbReference type="Pfam" id="PF00535">
    <property type="entry name" value="Glycos_transf_2"/>
    <property type="match status" value="1"/>
</dbReference>
<dbReference type="CDD" id="cd04195">
    <property type="entry name" value="GT2_AmsE_like"/>
    <property type="match status" value="1"/>
</dbReference>
<comment type="similarity">
    <text evidence="1">Belongs to the glycosyltransferase 2 family.</text>
</comment>
<evidence type="ECO:0000256" key="2">
    <source>
        <dbReference type="ARBA" id="ARBA00022676"/>
    </source>
</evidence>
<feature type="domain" description="Glycosyltransferase 2-like" evidence="4">
    <location>
        <begin position="13"/>
        <end position="143"/>
    </location>
</feature>
<evidence type="ECO:0000313" key="6">
    <source>
        <dbReference type="EMBL" id="RGS40069.1"/>
    </source>
</evidence>